<dbReference type="EMBL" id="VTES01000004">
    <property type="protein sequence ID" value="TYS63318.1"/>
    <property type="molecule type" value="Genomic_DNA"/>
</dbReference>
<proteinExistence type="predicted"/>
<organism evidence="1 2">
    <name type="scientific">Bacillus infantis</name>
    <dbReference type="NCBI Taxonomy" id="324767"/>
    <lineage>
        <taxon>Bacteria</taxon>
        <taxon>Bacillati</taxon>
        <taxon>Bacillota</taxon>
        <taxon>Bacilli</taxon>
        <taxon>Bacillales</taxon>
        <taxon>Bacillaceae</taxon>
        <taxon>Bacillus</taxon>
    </lineage>
</organism>
<dbReference type="Proteomes" id="UP000323732">
    <property type="component" value="Unassembled WGS sequence"/>
</dbReference>
<gene>
    <name evidence="1" type="ORF">FZD47_16900</name>
</gene>
<dbReference type="AlphaFoldDB" id="A0A5D4SMB2"/>
<dbReference type="RefSeq" id="WP_101547569.1">
    <property type="nucleotide sequence ID" value="NZ_VTES01000004.1"/>
</dbReference>
<protein>
    <recommendedName>
        <fullName evidence="3">GGDEF domain-containing protein</fullName>
    </recommendedName>
</protein>
<evidence type="ECO:0008006" key="3">
    <source>
        <dbReference type="Google" id="ProtNLM"/>
    </source>
</evidence>
<dbReference type="InterPro" id="IPR043128">
    <property type="entry name" value="Rev_trsase/Diguanyl_cyclase"/>
</dbReference>
<reference evidence="1 2" key="1">
    <citation type="submission" date="2019-08" db="EMBL/GenBank/DDBJ databases">
        <title>Bacillus genomes from the desert of Cuatro Cienegas, Coahuila.</title>
        <authorList>
            <person name="Olmedo-Alvarez G."/>
        </authorList>
    </citation>
    <scope>NUCLEOTIDE SEQUENCE [LARGE SCALE GENOMIC DNA]</scope>
    <source>
        <strain evidence="1 2">CH37_1T</strain>
    </source>
</reference>
<name>A0A5D4SMB2_9BACI</name>
<comment type="caution">
    <text evidence="1">The sequence shown here is derived from an EMBL/GenBank/DDBJ whole genome shotgun (WGS) entry which is preliminary data.</text>
</comment>
<evidence type="ECO:0000313" key="1">
    <source>
        <dbReference type="EMBL" id="TYS63318.1"/>
    </source>
</evidence>
<dbReference type="Gene3D" id="3.30.70.270">
    <property type="match status" value="1"/>
</dbReference>
<accession>A0A5D4SMB2</accession>
<sequence length="456" mass="52153">MKNSHFIDYGTEIIIGIVGPEALKKEMLKALEAFPNFKPVFLEATSSTIEQGILSSLISQVEVLLFTEFPCYSKAKQLVNFPIPAQYVPLMGTGLYRSLFLIKTHNEFNHFSIDTVEEKYIQRILFELKADKYEWKSYLPDYDHPESIESIIAFHQENHEKFDSIAITGILEVSVQLTLLGVPNEWVTPTYQDLMVSLERALLATEARKNKESQIVFGIIDIDKFDKATEKYTTEHEVQLFKLKFQQIMLNYTKLLDGHLINSGGDEFSFITTRGIFERETRGYKYIPLLNSVKSQLGVTISIGVGFGRSAAEAGNHARLALRQSKELNGNVCYIVREDQSVIGPVDIITDNQYEKYDLSITDAELLEKAEKAGMSAAYMTKLMARVARHKKYDYTAQELADTLNITIRSAHRILLKWMDANLVDIAGEEKITYKGRPRRIYSLSFIIDKHQKENW</sequence>
<evidence type="ECO:0000313" key="2">
    <source>
        <dbReference type="Proteomes" id="UP000323732"/>
    </source>
</evidence>